<name>A0A7E5W7B1_TRINI</name>
<dbReference type="InParanoid" id="A0A7E5W7B1"/>
<evidence type="ECO:0000256" key="3">
    <source>
        <dbReference type="SAM" id="MobiDB-lite"/>
    </source>
</evidence>
<evidence type="ECO:0000259" key="4">
    <source>
        <dbReference type="SMART" id="SM01178"/>
    </source>
</evidence>
<dbReference type="RefSeq" id="XP_026736504.1">
    <property type="nucleotide sequence ID" value="XM_026880703.1"/>
</dbReference>
<accession>A0A7E5W7B1</accession>
<evidence type="ECO:0000256" key="1">
    <source>
        <dbReference type="ARBA" id="ARBA00022801"/>
    </source>
</evidence>
<keyword evidence="2 6" id="KW-0547">Nucleotide-binding</keyword>
<keyword evidence="5" id="KW-1185">Reference proteome</keyword>
<dbReference type="SMART" id="SM01178">
    <property type="entry name" value="DUF4217"/>
    <property type="match status" value="1"/>
</dbReference>
<organism evidence="5 6">
    <name type="scientific">Trichoplusia ni</name>
    <name type="common">Cabbage looper</name>
    <dbReference type="NCBI Taxonomy" id="7111"/>
    <lineage>
        <taxon>Eukaryota</taxon>
        <taxon>Metazoa</taxon>
        <taxon>Ecdysozoa</taxon>
        <taxon>Arthropoda</taxon>
        <taxon>Hexapoda</taxon>
        <taxon>Insecta</taxon>
        <taxon>Pterygota</taxon>
        <taxon>Neoptera</taxon>
        <taxon>Endopterygota</taxon>
        <taxon>Lepidoptera</taxon>
        <taxon>Glossata</taxon>
        <taxon>Ditrysia</taxon>
        <taxon>Noctuoidea</taxon>
        <taxon>Noctuidae</taxon>
        <taxon>Plusiinae</taxon>
        <taxon>Trichoplusia</taxon>
    </lineage>
</organism>
<keyword evidence="1" id="KW-0378">Hydrolase</keyword>
<dbReference type="Pfam" id="PF13959">
    <property type="entry name" value="CTE_SPB4"/>
    <property type="match status" value="1"/>
</dbReference>
<evidence type="ECO:0000256" key="2">
    <source>
        <dbReference type="ARBA" id="ARBA00022806"/>
    </source>
</evidence>
<keyword evidence="2 6" id="KW-0067">ATP-binding</keyword>
<feature type="compositionally biased region" description="Polar residues" evidence="3">
    <location>
        <begin position="157"/>
        <end position="166"/>
    </location>
</feature>
<dbReference type="AlphaFoldDB" id="A0A7E5W7B1"/>
<protein>
    <submittedName>
        <fullName evidence="6">Probable ATP-dependent RNA helicase CG8611</fullName>
    </submittedName>
</protein>
<dbReference type="KEGG" id="tnl:113500040"/>
<dbReference type="GeneID" id="113500040"/>
<dbReference type="GO" id="GO:0016787">
    <property type="term" value="F:hydrolase activity"/>
    <property type="evidence" value="ECO:0007669"/>
    <property type="project" value="UniProtKB-KW"/>
</dbReference>
<sequence length="174" mass="19694">MYEHRLRQTDESRALEALRTVVPAAATAQRAAVAVQARLERTAHTNTNWLLRASRAYTSWVRFYSGYPRDVKEYLDAKQLHLGHAAKAFALRDAPATLARRVKSNPSNKEKPSNRLTIHKDEEKKRPGFEKAKFGSFGSRAAQRQSSMHTASEFDSGLSTLDQSQPKNKKKKNK</sequence>
<gene>
    <name evidence="6" type="primary">LOC113500040</name>
</gene>
<dbReference type="Proteomes" id="UP000322000">
    <property type="component" value="Chromosome 1"/>
</dbReference>
<evidence type="ECO:0000313" key="6">
    <source>
        <dbReference type="RefSeq" id="XP_026736504.1"/>
    </source>
</evidence>
<dbReference type="InterPro" id="IPR025313">
    <property type="entry name" value="SPB4-like_CTE"/>
</dbReference>
<dbReference type="GO" id="GO:0004386">
    <property type="term" value="F:helicase activity"/>
    <property type="evidence" value="ECO:0007669"/>
    <property type="project" value="UniProtKB-KW"/>
</dbReference>
<feature type="compositionally biased region" description="Basic and acidic residues" evidence="3">
    <location>
        <begin position="108"/>
        <end position="133"/>
    </location>
</feature>
<reference evidence="6" key="1">
    <citation type="submission" date="2025-08" db="UniProtKB">
        <authorList>
            <consortium name="RefSeq"/>
        </authorList>
    </citation>
    <scope>IDENTIFICATION</scope>
</reference>
<evidence type="ECO:0000313" key="5">
    <source>
        <dbReference type="Proteomes" id="UP000322000"/>
    </source>
</evidence>
<dbReference type="OrthoDB" id="422663at2759"/>
<feature type="domain" description="ATP-dependent rRNA helicase SPB4-like C-terminal extension" evidence="4">
    <location>
        <begin position="34"/>
        <end position="99"/>
    </location>
</feature>
<proteinExistence type="predicted"/>
<feature type="region of interest" description="Disordered" evidence="3">
    <location>
        <begin position="99"/>
        <end position="174"/>
    </location>
</feature>
<keyword evidence="2 6" id="KW-0347">Helicase</keyword>